<feature type="compositionally biased region" description="Basic residues" evidence="1">
    <location>
        <begin position="8"/>
        <end position="18"/>
    </location>
</feature>
<feature type="transmembrane region" description="Helical" evidence="2">
    <location>
        <begin position="133"/>
        <end position="152"/>
    </location>
</feature>
<dbReference type="OrthoDB" id="160396at2"/>
<feature type="transmembrane region" description="Helical" evidence="2">
    <location>
        <begin position="172"/>
        <end position="194"/>
    </location>
</feature>
<accession>A0A326TSZ6</accession>
<name>A0A326TSZ6_THEHA</name>
<proteinExistence type="predicted"/>
<keyword evidence="2" id="KW-0472">Membrane</keyword>
<feature type="compositionally biased region" description="Basic and acidic residues" evidence="1">
    <location>
        <begin position="102"/>
        <end position="120"/>
    </location>
</feature>
<comment type="caution">
    <text evidence="3">The sequence shown here is derived from an EMBL/GenBank/DDBJ whole genome shotgun (WGS) entry which is preliminary data.</text>
</comment>
<dbReference type="AlphaFoldDB" id="A0A326TSZ6"/>
<feature type="compositionally biased region" description="Low complexity" evidence="1">
    <location>
        <begin position="33"/>
        <end position="43"/>
    </location>
</feature>
<reference evidence="3 4" key="1">
    <citation type="submission" date="2018-06" db="EMBL/GenBank/DDBJ databases">
        <title>Genomic Encyclopedia of Archaeal and Bacterial Type Strains, Phase II (KMG-II): from individual species to whole genera.</title>
        <authorList>
            <person name="Goeker M."/>
        </authorList>
    </citation>
    <scope>NUCLEOTIDE SEQUENCE [LARGE SCALE GENOMIC DNA]</scope>
    <source>
        <strain evidence="3 4">ATCC BAA-1881</strain>
    </source>
</reference>
<sequence length="254" mass="28626">MTQEYKVSTRRRKAKRQRAVIVTSPEGVLHSVEPTPEESTSAAEESHAVAVQTLEADTVEESPAPSRRRLPGFFSKVGKSQETQPEEIARARLARASRNKAQKHEGKDTKEEETKAEKPKSPSKPAPLFKTRWILGLLIYMLVANVLSYGVITLTNALGWERILLEHLFGLPLRITTSSLIFIIALIVLLVVLVKFDLLPRFNTTSNTNRGKKPSSSKESSTPRVQPTIKQGEKGADDDLYIQYRLQQRKEKRR</sequence>
<feature type="compositionally biased region" description="Basic residues" evidence="1">
    <location>
        <begin position="92"/>
        <end position="101"/>
    </location>
</feature>
<keyword evidence="2" id="KW-0812">Transmembrane</keyword>
<evidence type="ECO:0000256" key="1">
    <source>
        <dbReference type="SAM" id="MobiDB-lite"/>
    </source>
</evidence>
<keyword evidence="4" id="KW-1185">Reference proteome</keyword>
<evidence type="ECO:0000256" key="2">
    <source>
        <dbReference type="SAM" id="Phobius"/>
    </source>
</evidence>
<feature type="region of interest" description="Disordered" evidence="1">
    <location>
        <begin position="205"/>
        <end position="240"/>
    </location>
</feature>
<keyword evidence="2" id="KW-1133">Transmembrane helix</keyword>
<dbReference type="Proteomes" id="UP000248806">
    <property type="component" value="Unassembled WGS sequence"/>
</dbReference>
<feature type="region of interest" description="Disordered" evidence="1">
    <location>
        <begin position="1"/>
        <end position="124"/>
    </location>
</feature>
<dbReference type="EMBL" id="QKUF01000052">
    <property type="protein sequence ID" value="PZW18331.1"/>
    <property type="molecule type" value="Genomic_DNA"/>
</dbReference>
<protein>
    <submittedName>
        <fullName evidence="3">Uncharacterized protein</fullName>
    </submittedName>
</protein>
<evidence type="ECO:0000313" key="4">
    <source>
        <dbReference type="Proteomes" id="UP000248806"/>
    </source>
</evidence>
<gene>
    <name evidence="3" type="ORF">EI42_06206</name>
</gene>
<dbReference type="RefSeq" id="WP_111326553.1">
    <property type="nucleotide sequence ID" value="NZ_BIFX01000001.1"/>
</dbReference>
<evidence type="ECO:0000313" key="3">
    <source>
        <dbReference type="EMBL" id="PZW18331.1"/>
    </source>
</evidence>
<organism evidence="3 4">
    <name type="scientific">Thermosporothrix hazakensis</name>
    <dbReference type="NCBI Taxonomy" id="644383"/>
    <lineage>
        <taxon>Bacteria</taxon>
        <taxon>Bacillati</taxon>
        <taxon>Chloroflexota</taxon>
        <taxon>Ktedonobacteria</taxon>
        <taxon>Ktedonobacterales</taxon>
        <taxon>Thermosporotrichaceae</taxon>
        <taxon>Thermosporothrix</taxon>
    </lineage>
</organism>